<reference evidence="1" key="1">
    <citation type="submission" date="2023-07" db="EMBL/GenBank/DDBJ databases">
        <authorList>
            <person name="Haufschild T."/>
            <person name="Kallscheuer N."/>
            <person name="Hammer J."/>
            <person name="Kohn T."/>
            <person name="Kabuu M."/>
            <person name="Jogler M."/>
            <person name="Wohfarth N."/>
            <person name="Heuer A."/>
            <person name="Rohde M."/>
            <person name="van Teeseling M.C.F."/>
            <person name="Jogler C."/>
        </authorList>
    </citation>
    <scope>NUCLEOTIDE SEQUENCE</scope>
    <source>
        <strain evidence="1">Strain 138</strain>
        <strain evidence="2">Strain 318</strain>
    </source>
</reference>
<dbReference type="AlphaFoldDB" id="A0AA49JWD6"/>
<name>A0AA49JWD6_9BACT</name>
<keyword evidence="3" id="KW-1185">Reference proteome</keyword>
<dbReference type="RefSeq" id="WP_367885703.1">
    <property type="nucleotide sequence ID" value="NZ_CP130612.1"/>
</dbReference>
<dbReference type="EMBL" id="CP130613">
    <property type="protein sequence ID" value="WKW15735.1"/>
    <property type="molecule type" value="Genomic_DNA"/>
</dbReference>
<protein>
    <submittedName>
        <fullName evidence="1">Uncharacterized protein</fullName>
    </submittedName>
</protein>
<dbReference type="EMBL" id="CP130612">
    <property type="protein sequence ID" value="WKW12828.1"/>
    <property type="molecule type" value="Genomic_DNA"/>
</dbReference>
<gene>
    <name evidence="1" type="ORF">Strain138_002138</name>
    <name evidence="2" type="ORF">Strain318_002137</name>
</gene>
<evidence type="ECO:0000313" key="3">
    <source>
        <dbReference type="Proteomes" id="UP001229955"/>
    </source>
</evidence>
<evidence type="ECO:0000313" key="1">
    <source>
        <dbReference type="EMBL" id="WKW12828.1"/>
    </source>
</evidence>
<organism evidence="1">
    <name type="scientific">Pseudogemmatithrix spongiicola</name>
    <dbReference type="NCBI Taxonomy" id="3062599"/>
    <lineage>
        <taxon>Bacteria</taxon>
        <taxon>Pseudomonadati</taxon>
        <taxon>Gemmatimonadota</taxon>
        <taxon>Gemmatimonadia</taxon>
        <taxon>Gemmatimonadales</taxon>
        <taxon>Gemmatimonadaceae</taxon>
        <taxon>Pseudogemmatithrix</taxon>
    </lineage>
</organism>
<accession>A0AA49JWD6</accession>
<dbReference type="Proteomes" id="UP001229955">
    <property type="component" value="Chromosome"/>
</dbReference>
<dbReference type="KEGG" id="pspc:Strain318_002137"/>
<proteinExistence type="predicted"/>
<evidence type="ECO:0000313" key="2">
    <source>
        <dbReference type="EMBL" id="WKW15735.1"/>
    </source>
</evidence>
<accession>A0AA49Q931</accession>
<sequence length="179" mass="20051">MPTLEHQLQDAFARFSQDLAREAPWARENELVSLFAFGPLADVVADGAPLFSQRQIAIECAVPQRVNAAKSGRAKRDVRKDLLIWKEAGMTAWDATGRLANDPIAVIEWKGGRAKAARRESLKRDHDLRFLRAFVKATGNEAYSAHVRWTGNDWHVNVARITSGAEYPHWFDSAERAGV</sequence>